<dbReference type="GO" id="GO:0032259">
    <property type="term" value="P:methylation"/>
    <property type="evidence" value="ECO:0007669"/>
    <property type="project" value="UniProtKB-KW"/>
</dbReference>
<dbReference type="InterPro" id="IPR025799">
    <property type="entry name" value="Arg_MeTrfase"/>
</dbReference>
<dbReference type="GO" id="GO:0016274">
    <property type="term" value="F:protein-arginine N-methyltransferase activity"/>
    <property type="evidence" value="ECO:0007669"/>
    <property type="project" value="InterPro"/>
</dbReference>
<evidence type="ECO:0000259" key="4">
    <source>
        <dbReference type="Pfam" id="PF17286"/>
    </source>
</evidence>
<keyword evidence="2" id="KW-0808">Transferase</keyword>
<dbReference type="GO" id="GO:0005829">
    <property type="term" value="C:cytosol"/>
    <property type="evidence" value="ECO:0007669"/>
    <property type="project" value="TreeGrafter"/>
</dbReference>
<dbReference type="Proteomes" id="UP000887565">
    <property type="component" value="Unplaced"/>
</dbReference>
<dbReference type="Gene3D" id="3.40.50.150">
    <property type="entry name" value="Vaccinia Virus protein VP39"/>
    <property type="match status" value="1"/>
</dbReference>
<dbReference type="SUPFAM" id="SSF53335">
    <property type="entry name" value="S-adenosyl-L-methionine-dependent methyltransferases"/>
    <property type="match status" value="1"/>
</dbReference>
<dbReference type="WBParaSite" id="nRc.2.0.1.t40097-RA">
    <property type="protein sequence ID" value="nRc.2.0.1.t40097-RA"/>
    <property type="gene ID" value="nRc.2.0.1.g40097"/>
</dbReference>
<feature type="domain" description="PRMT5 arginine-N-methyltransferase" evidence="3">
    <location>
        <begin position="5"/>
        <end position="162"/>
    </location>
</feature>
<evidence type="ECO:0000256" key="2">
    <source>
        <dbReference type="PROSITE-ProRule" id="PRU01015"/>
    </source>
</evidence>
<dbReference type="AlphaFoldDB" id="A0A915KMM4"/>
<dbReference type="InterPro" id="IPR035248">
    <property type="entry name" value="PRMT5_C"/>
</dbReference>
<reference evidence="6" key="1">
    <citation type="submission" date="2022-11" db="UniProtKB">
        <authorList>
            <consortium name="WormBaseParasite"/>
        </authorList>
    </citation>
    <scope>IDENTIFICATION</scope>
</reference>
<name>A0A915KMM4_ROMCU</name>
<evidence type="ECO:0000313" key="5">
    <source>
        <dbReference type="Proteomes" id="UP000887565"/>
    </source>
</evidence>
<dbReference type="GO" id="GO:0006355">
    <property type="term" value="P:regulation of DNA-templated transcription"/>
    <property type="evidence" value="ECO:0007669"/>
    <property type="project" value="TreeGrafter"/>
</dbReference>
<proteinExistence type="predicted"/>
<dbReference type="GO" id="GO:0005634">
    <property type="term" value="C:nucleus"/>
    <property type="evidence" value="ECO:0007669"/>
    <property type="project" value="TreeGrafter"/>
</dbReference>
<dbReference type="PANTHER" id="PTHR10738">
    <property type="entry name" value="PROTEIN ARGININE N-METHYLTRANSFERASE 5"/>
    <property type="match status" value="1"/>
</dbReference>
<dbReference type="OMA" id="VFIFTHP"/>
<protein>
    <submittedName>
        <fullName evidence="6">Protein arginine N-methyltransferase 5</fullName>
    </submittedName>
</protein>
<evidence type="ECO:0000256" key="1">
    <source>
        <dbReference type="ARBA" id="ARBA00022691"/>
    </source>
</evidence>
<keyword evidence="1 2" id="KW-0949">S-adenosyl-L-methionine</keyword>
<dbReference type="InterPro" id="IPR035075">
    <property type="entry name" value="PRMT5"/>
</dbReference>
<organism evidence="5 6">
    <name type="scientific">Romanomermis culicivorax</name>
    <name type="common">Nematode worm</name>
    <dbReference type="NCBI Taxonomy" id="13658"/>
    <lineage>
        <taxon>Eukaryota</taxon>
        <taxon>Metazoa</taxon>
        <taxon>Ecdysozoa</taxon>
        <taxon>Nematoda</taxon>
        <taxon>Enoplea</taxon>
        <taxon>Dorylaimia</taxon>
        <taxon>Mermithida</taxon>
        <taxon>Mermithoidea</taxon>
        <taxon>Mermithidae</taxon>
        <taxon>Romanomermis</taxon>
    </lineage>
</organism>
<dbReference type="PROSITE" id="PS51678">
    <property type="entry name" value="SAM_MT_PRMT"/>
    <property type="match status" value="1"/>
</dbReference>
<accession>A0A915KMM4</accession>
<evidence type="ECO:0000313" key="6">
    <source>
        <dbReference type="WBParaSite" id="nRc.2.0.1.t40097-RA"/>
    </source>
</evidence>
<dbReference type="Pfam" id="PF17286">
    <property type="entry name" value="PRMT5_C"/>
    <property type="match status" value="1"/>
</dbReference>
<keyword evidence="5" id="KW-1185">Reference proteome</keyword>
<dbReference type="Gene3D" id="2.70.160.11">
    <property type="entry name" value="Hnrnp arginine n-methyltransferase1"/>
    <property type="match status" value="1"/>
</dbReference>
<dbReference type="CDD" id="cd02440">
    <property type="entry name" value="AdoMet_MTases"/>
    <property type="match status" value="1"/>
</dbReference>
<sequence>MYKATGYEDIPYLPAAPLTETLSYNTYSTYASDRRKYRRYLCALKSALANFVWKTAGEKSIVIMVLGAGRGPLVSASIEALSSCSVHGKVYAVEKNPNAIVTLNFLNRTKWDNQVTVVFSDMRDFHPSDENKADIVVSELLGSFGDNELSPECLDGALHLMKVLFAAIPFNPMCYRILADCISIPCNYTSYIAPIHSPKLHQTVRQQALREQQIMADPLAEPMYFHLVINVPSFNQVSSSHFVIVNNLSSNDRFKELTFFAKESCDLSGLVGFFNAELFTGSTLNILPNRHTPGLFSWFPIYFPFKDPIFVKKGEKIVIDFWRASNARQVWYEWCMVKPIQTPIMNCNGRSSAIRKI</sequence>
<dbReference type="Pfam" id="PF05185">
    <property type="entry name" value="PRMT5"/>
    <property type="match status" value="1"/>
</dbReference>
<feature type="domain" description="PRMT5 oligomerisation" evidence="4">
    <location>
        <begin position="187"/>
        <end position="353"/>
    </location>
</feature>
<evidence type="ECO:0000259" key="3">
    <source>
        <dbReference type="Pfam" id="PF05185"/>
    </source>
</evidence>
<dbReference type="InterPro" id="IPR029063">
    <property type="entry name" value="SAM-dependent_MTases_sf"/>
</dbReference>
<dbReference type="PANTHER" id="PTHR10738:SF0">
    <property type="entry name" value="PROTEIN ARGININE N-METHYLTRANSFERASE 5"/>
    <property type="match status" value="1"/>
</dbReference>
<keyword evidence="2" id="KW-0489">Methyltransferase</keyword>